<dbReference type="InterPro" id="IPR018627">
    <property type="entry name" value="ELP6"/>
</dbReference>
<evidence type="ECO:0000313" key="4">
    <source>
        <dbReference type="Proteomes" id="UP000541558"/>
    </source>
</evidence>
<dbReference type="Proteomes" id="UP000541558">
    <property type="component" value="Unassembled WGS sequence"/>
</dbReference>
<dbReference type="AlphaFoldDB" id="A0A8H5BBL1"/>
<comment type="caution">
    <text evidence="3">The sequence shown here is derived from an EMBL/GenBank/DDBJ whole genome shotgun (WGS) entry which is preliminary data.</text>
</comment>
<protein>
    <recommendedName>
        <fullName evidence="5">Elongator complex protein 6</fullName>
    </recommendedName>
</protein>
<keyword evidence="4" id="KW-1185">Reference proteome</keyword>
<comment type="pathway">
    <text evidence="1">tRNA modification; 5-methoxycarbonylmethyl-2-thiouridine-tRNA biosynthesis.</text>
</comment>
<sequence>MFSPFDIPSGAFTLITDELSAPADFLLHGAVNACLKEQATKARVPGLRAKPESGAGPMVLVLSSLVDLAKWKAVASKQNVNLTQHITNGTVKFVDVASTEGSEMVLSEAFNSVSEIIRSSSSEISERLVILDDVSTLEWIGFSPLDIMRFVRALRIACHKANWTFIVRYHVVTPNEVDEQLQQLLGICTYHLDVRPLYSGRSGAVSGEIALHLGAAARQDEVKLIKRSGSLQYRLLDTGPVYFQKGTSEGVL</sequence>
<proteinExistence type="inferred from homology"/>
<dbReference type="PANTHER" id="PTHR16184:SF6">
    <property type="entry name" value="ELONGATOR COMPLEX PROTEIN 6"/>
    <property type="match status" value="1"/>
</dbReference>
<evidence type="ECO:0000313" key="3">
    <source>
        <dbReference type="EMBL" id="KAF5320256.1"/>
    </source>
</evidence>
<dbReference type="EMBL" id="JAACJK010000170">
    <property type="protein sequence ID" value="KAF5320256.1"/>
    <property type="molecule type" value="Genomic_DNA"/>
</dbReference>
<reference evidence="3 4" key="1">
    <citation type="journal article" date="2020" name="ISME J.">
        <title>Uncovering the hidden diversity of litter-decomposition mechanisms in mushroom-forming fungi.</title>
        <authorList>
            <person name="Floudas D."/>
            <person name="Bentzer J."/>
            <person name="Ahren D."/>
            <person name="Johansson T."/>
            <person name="Persson P."/>
            <person name="Tunlid A."/>
        </authorList>
    </citation>
    <scope>NUCLEOTIDE SEQUENCE [LARGE SCALE GENOMIC DNA]</scope>
    <source>
        <strain evidence="3 4">CBS 175.51</strain>
    </source>
</reference>
<accession>A0A8H5BBL1</accession>
<name>A0A8H5BBL1_9AGAR</name>
<dbReference type="UniPathway" id="UPA00988"/>
<dbReference type="GO" id="GO:0033588">
    <property type="term" value="C:elongator holoenzyme complex"/>
    <property type="evidence" value="ECO:0007669"/>
    <property type="project" value="InterPro"/>
</dbReference>
<dbReference type="Gene3D" id="3.40.50.300">
    <property type="entry name" value="P-loop containing nucleotide triphosphate hydrolases"/>
    <property type="match status" value="1"/>
</dbReference>
<evidence type="ECO:0000256" key="1">
    <source>
        <dbReference type="ARBA" id="ARBA00005043"/>
    </source>
</evidence>
<organism evidence="3 4">
    <name type="scientific">Ephemerocybe angulata</name>
    <dbReference type="NCBI Taxonomy" id="980116"/>
    <lineage>
        <taxon>Eukaryota</taxon>
        <taxon>Fungi</taxon>
        <taxon>Dikarya</taxon>
        <taxon>Basidiomycota</taxon>
        <taxon>Agaricomycotina</taxon>
        <taxon>Agaricomycetes</taxon>
        <taxon>Agaricomycetidae</taxon>
        <taxon>Agaricales</taxon>
        <taxon>Agaricineae</taxon>
        <taxon>Psathyrellaceae</taxon>
        <taxon>Ephemerocybe</taxon>
    </lineage>
</organism>
<dbReference type="PANTHER" id="PTHR16184">
    <property type="entry name" value="ELONGATOR COMPLEX PROTEIN 6"/>
    <property type="match status" value="1"/>
</dbReference>
<comment type="similarity">
    <text evidence="2">Belongs to the ELP6 family.</text>
</comment>
<evidence type="ECO:0000256" key="2">
    <source>
        <dbReference type="ARBA" id="ARBA00008837"/>
    </source>
</evidence>
<dbReference type="GO" id="GO:0002098">
    <property type="term" value="P:tRNA wobble uridine modification"/>
    <property type="evidence" value="ECO:0007669"/>
    <property type="project" value="InterPro"/>
</dbReference>
<dbReference type="OrthoDB" id="9995306at2759"/>
<evidence type="ECO:0008006" key="5">
    <source>
        <dbReference type="Google" id="ProtNLM"/>
    </source>
</evidence>
<dbReference type="InterPro" id="IPR027417">
    <property type="entry name" value="P-loop_NTPase"/>
</dbReference>
<gene>
    <name evidence="3" type="ORF">D9611_011339</name>
</gene>